<dbReference type="EMBL" id="LGIQ01000011">
    <property type="protein sequence ID" value="KNB69276.1"/>
    <property type="molecule type" value="Genomic_DNA"/>
</dbReference>
<dbReference type="InterPro" id="IPR053158">
    <property type="entry name" value="CapK_Type1_Caps_Biosynth"/>
</dbReference>
<dbReference type="SUPFAM" id="SSF56801">
    <property type="entry name" value="Acetyl-CoA synthetase-like"/>
    <property type="match status" value="1"/>
</dbReference>
<comment type="caution">
    <text evidence="2">The sequence shown here is derived from an EMBL/GenBank/DDBJ whole genome shotgun (WGS) entry which is preliminary data.</text>
</comment>
<dbReference type="EMBL" id="BJON01000022">
    <property type="protein sequence ID" value="GED71579.1"/>
    <property type="molecule type" value="Genomic_DNA"/>
</dbReference>
<dbReference type="PANTHER" id="PTHR36932:SF1">
    <property type="entry name" value="CAPSULAR POLYSACCHARIDE BIOSYNTHESIS PROTEIN"/>
    <property type="match status" value="1"/>
</dbReference>
<dbReference type="OrthoDB" id="580775at2"/>
<dbReference type="PANTHER" id="PTHR36932">
    <property type="entry name" value="CAPSULAR POLYSACCHARIDE BIOSYNTHESIS PROTEIN"/>
    <property type="match status" value="1"/>
</dbReference>
<dbReference type="Proteomes" id="UP000319578">
    <property type="component" value="Unassembled WGS sequence"/>
</dbReference>
<dbReference type="Gene3D" id="3.40.50.12780">
    <property type="entry name" value="N-terminal domain of ligase-like"/>
    <property type="match status" value="1"/>
</dbReference>
<dbReference type="AlphaFoldDB" id="A0A0K9YKS6"/>
<evidence type="ECO:0000313" key="1">
    <source>
        <dbReference type="EMBL" id="GED71579.1"/>
    </source>
</evidence>
<reference evidence="1 4" key="3">
    <citation type="submission" date="2019-06" db="EMBL/GenBank/DDBJ databases">
        <title>Whole genome shotgun sequence of Brevibacillus reuszeri NBRC 15719.</title>
        <authorList>
            <person name="Hosoyama A."/>
            <person name="Uohara A."/>
            <person name="Ohji S."/>
            <person name="Ichikawa N."/>
        </authorList>
    </citation>
    <scope>NUCLEOTIDE SEQUENCE [LARGE SCALE GENOMIC DNA]</scope>
    <source>
        <strain evidence="1 4">NBRC 15719</strain>
    </source>
</reference>
<dbReference type="InterPro" id="IPR012685">
    <property type="entry name" value="CHP02304_F390_synth-rel"/>
</dbReference>
<name>A0A0K9YKS6_9BACL</name>
<reference evidence="3" key="1">
    <citation type="submission" date="2015-07" db="EMBL/GenBank/DDBJ databases">
        <title>Genome sequencing project for genomic taxonomy and phylogenomics of Bacillus-like bacteria.</title>
        <authorList>
            <person name="Liu B."/>
            <person name="Wang J."/>
            <person name="Zhu Y."/>
            <person name="Liu G."/>
            <person name="Chen Q."/>
            <person name="Chen Z."/>
            <person name="Lan J."/>
            <person name="Che J."/>
            <person name="Ge C."/>
            <person name="Shi H."/>
            <person name="Pan Z."/>
            <person name="Liu X."/>
        </authorList>
    </citation>
    <scope>NUCLEOTIDE SEQUENCE [LARGE SCALE GENOMIC DNA]</scope>
    <source>
        <strain evidence="3">DSM 9887</strain>
    </source>
</reference>
<dbReference type="NCBIfam" id="TIGR02304">
    <property type="entry name" value="aden_form_hyp"/>
    <property type="match status" value="1"/>
</dbReference>
<dbReference type="STRING" id="54915.ADS79_25545"/>
<dbReference type="PATRIC" id="fig|54915.3.peg.4262"/>
<evidence type="ECO:0000313" key="2">
    <source>
        <dbReference type="EMBL" id="KNB69276.1"/>
    </source>
</evidence>
<reference evidence="2" key="2">
    <citation type="submission" date="2015-07" db="EMBL/GenBank/DDBJ databases">
        <title>MeaNS - Measles Nucleotide Surveillance Program.</title>
        <authorList>
            <person name="Tran T."/>
            <person name="Druce J."/>
        </authorList>
    </citation>
    <scope>NUCLEOTIDE SEQUENCE</scope>
    <source>
        <strain evidence="2">DSM 9887</strain>
    </source>
</reference>
<evidence type="ECO:0000313" key="4">
    <source>
        <dbReference type="Proteomes" id="UP000319578"/>
    </source>
</evidence>
<dbReference type="Proteomes" id="UP000036834">
    <property type="component" value="Unassembled WGS sequence"/>
</dbReference>
<dbReference type="InterPro" id="IPR042099">
    <property type="entry name" value="ANL_N_sf"/>
</dbReference>
<proteinExistence type="predicted"/>
<protein>
    <submittedName>
        <fullName evidence="2">Adenylate cyclase</fullName>
    </submittedName>
</protein>
<evidence type="ECO:0000313" key="3">
    <source>
        <dbReference type="Proteomes" id="UP000036834"/>
    </source>
</evidence>
<dbReference type="RefSeq" id="WP_049741277.1">
    <property type="nucleotide sequence ID" value="NZ_BJON01000022.1"/>
</dbReference>
<sequence>MEIVTLLRQFIRTKWLARRFANRKQLERWQEAQVQAMLRRILPDSPFYRERMNGLALGDWRSMEPIDKKLMMAHFDQLNTRGIGKEEAFQVALQAELSRDFAPQLDGITVGLSSGTSGNRGLFLVSPQEQAKWAGTIIAKALPGPLWAEHRIAFFLRANSNLYTAVNQRRIRFSFFDLQKSLPEHLSSLNEYQPTVLVAPASMLRLLATAQRKGELRINPGKIISVAEVLDPLDETYIRETFGQLIHQIYQCTEGLLAVTCAHGTLHVNEDLIVMEKEYLDEHKERFFPILTDFSRVTQPIIRYRLNDILTEKRTPCPCGSVFTSLEKIEGRADDLFWFHGEKKSLVSIFPDFIRRAVISASDAIEEYTVRQHSLHELEVSLRLKAGQEAHAQEKVRKSLMAVIREQQGQLPTITFSPYELQLGTKKLRRVERMFTPDEQQEDDRRP</sequence>
<keyword evidence="4" id="KW-1185">Reference proteome</keyword>
<accession>A0A0K9YKS6</accession>
<organism evidence="2 3">
    <name type="scientific">Brevibacillus reuszeri</name>
    <dbReference type="NCBI Taxonomy" id="54915"/>
    <lineage>
        <taxon>Bacteria</taxon>
        <taxon>Bacillati</taxon>
        <taxon>Bacillota</taxon>
        <taxon>Bacilli</taxon>
        <taxon>Bacillales</taxon>
        <taxon>Paenibacillaceae</taxon>
        <taxon>Brevibacillus</taxon>
    </lineage>
</organism>
<gene>
    <name evidence="2" type="ORF">ADS79_25545</name>
    <name evidence="1" type="ORF">BRE01_52810</name>
</gene>